<reference evidence="3" key="2">
    <citation type="submission" date="2008-08" db="EMBL/GenBank/DDBJ databases">
        <authorList>
            <consortium name="Diatom Consortium"/>
            <person name="Grigoriev I."/>
            <person name="Grimwood J."/>
            <person name="Kuo A."/>
            <person name="Otillar R.P."/>
            <person name="Salamov A."/>
            <person name="Detter J.C."/>
            <person name="Lindquist E."/>
            <person name="Shapiro H."/>
            <person name="Lucas S."/>
            <person name="Glavina del Rio T."/>
            <person name="Pitluck S."/>
            <person name="Rokhsar D."/>
            <person name="Bowler C."/>
        </authorList>
    </citation>
    <scope>GENOME REANNOTATION</scope>
    <source>
        <strain evidence="3">CCAP 1055/1</strain>
    </source>
</reference>
<evidence type="ECO:0000256" key="1">
    <source>
        <dbReference type="SAM" id="SignalP"/>
    </source>
</evidence>
<organism evidence="2 3">
    <name type="scientific">Phaeodactylum tricornutum (strain CCAP 1055/1)</name>
    <dbReference type="NCBI Taxonomy" id="556484"/>
    <lineage>
        <taxon>Eukaryota</taxon>
        <taxon>Sar</taxon>
        <taxon>Stramenopiles</taxon>
        <taxon>Ochrophyta</taxon>
        <taxon>Bacillariophyta</taxon>
        <taxon>Bacillariophyceae</taxon>
        <taxon>Bacillariophycidae</taxon>
        <taxon>Naviculales</taxon>
        <taxon>Phaeodactylaceae</taxon>
        <taxon>Phaeodactylum</taxon>
    </lineage>
</organism>
<dbReference type="GeneID" id="7201866"/>
<evidence type="ECO:0008006" key="4">
    <source>
        <dbReference type="Google" id="ProtNLM"/>
    </source>
</evidence>
<dbReference type="InterPro" id="IPR013320">
    <property type="entry name" value="ConA-like_dom_sf"/>
</dbReference>
<dbReference type="Proteomes" id="UP000000759">
    <property type="component" value="Chromosome 10"/>
</dbReference>
<dbReference type="EMBL" id="CM000613">
    <property type="protein sequence ID" value="EEC47734.1"/>
    <property type="molecule type" value="Genomic_DNA"/>
</dbReference>
<accession>B7G1S4</accession>
<dbReference type="AlphaFoldDB" id="B7G1S4"/>
<dbReference type="OrthoDB" id="194956at2759"/>
<dbReference type="SUPFAM" id="SSF49899">
    <property type="entry name" value="Concanavalin A-like lectins/glucanases"/>
    <property type="match status" value="1"/>
</dbReference>
<keyword evidence="1" id="KW-0732">Signal</keyword>
<feature type="signal peptide" evidence="1">
    <location>
        <begin position="1"/>
        <end position="25"/>
    </location>
</feature>
<name>B7G1S4_PHATC</name>
<feature type="chain" id="PRO_5002855618" description="LamG-like jellyroll fold domain-containing protein" evidence="1">
    <location>
        <begin position="26"/>
        <end position="510"/>
    </location>
</feature>
<dbReference type="RefSeq" id="XP_002181082.1">
    <property type="nucleotide sequence ID" value="XM_002181046.1"/>
</dbReference>
<keyword evidence="3" id="KW-1185">Reference proteome</keyword>
<dbReference type="HOGENOM" id="CLU_404120_0_0_1"/>
<evidence type="ECO:0000313" key="3">
    <source>
        <dbReference type="Proteomes" id="UP000000759"/>
    </source>
</evidence>
<dbReference type="PaxDb" id="2850-Phatr36589"/>
<gene>
    <name evidence="2" type="ORF">PHATRDRAFT_36589</name>
</gene>
<dbReference type="KEGG" id="pti:PHATRDRAFT_36589"/>
<protein>
    <recommendedName>
        <fullName evidence="4">LamG-like jellyroll fold domain-containing protein</fullName>
    </recommendedName>
</protein>
<dbReference type="InParanoid" id="B7G1S4"/>
<proteinExistence type="predicted"/>
<reference evidence="2 3" key="1">
    <citation type="journal article" date="2008" name="Nature">
        <title>The Phaeodactylum genome reveals the evolutionary history of diatom genomes.</title>
        <authorList>
            <person name="Bowler C."/>
            <person name="Allen A.E."/>
            <person name="Badger J.H."/>
            <person name="Grimwood J."/>
            <person name="Jabbari K."/>
            <person name="Kuo A."/>
            <person name="Maheswari U."/>
            <person name="Martens C."/>
            <person name="Maumus F."/>
            <person name="Otillar R.P."/>
            <person name="Rayko E."/>
            <person name="Salamov A."/>
            <person name="Vandepoele K."/>
            <person name="Beszteri B."/>
            <person name="Gruber A."/>
            <person name="Heijde M."/>
            <person name="Katinka M."/>
            <person name="Mock T."/>
            <person name="Valentin K."/>
            <person name="Verret F."/>
            <person name="Berges J.A."/>
            <person name="Brownlee C."/>
            <person name="Cadoret J.P."/>
            <person name="Chiovitti A."/>
            <person name="Choi C.J."/>
            <person name="Coesel S."/>
            <person name="De Martino A."/>
            <person name="Detter J.C."/>
            <person name="Durkin C."/>
            <person name="Falciatore A."/>
            <person name="Fournet J."/>
            <person name="Haruta M."/>
            <person name="Huysman M.J."/>
            <person name="Jenkins B.D."/>
            <person name="Jiroutova K."/>
            <person name="Jorgensen R.E."/>
            <person name="Joubert Y."/>
            <person name="Kaplan A."/>
            <person name="Kroger N."/>
            <person name="Kroth P.G."/>
            <person name="La Roche J."/>
            <person name="Lindquist E."/>
            <person name="Lommer M."/>
            <person name="Martin-Jezequel V."/>
            <person name="Lopez P.J."/>
            <person name="Lucas S."/>
            <person name="Mangogna M."/>
            <person name="McGinnis K."/>
            <person name="Medlin L.K."/>
            <person name="Montsant A."/>
            <person name="Oudot-Le Secq M.P."/>
            <person name="Napoli C."/>
            <person name="Obornik M."/>
            <person name="Parker M.S."/>
            <person name="Petit J.L."/>
            <person name="Porcel B.M."/>
            <person name="Poulsen N."/>
            <person name="Robison M."/>
            <person name="Rychlewski L."/>
            <person name="Rynearson T.A."/>
            <person name="Schmutz J."/>
            <person name="Shapiro H."/>
            <person name="Siaut M."/>
            <person name="Stanley M."/>
            <person name="Sussman M.R."/>
            <person name="Taylor A.R."/>
            <person name="Vardi A."/>
            <person name="von Dassow P."/>
            <person name="Vyverman W."/>
            <person name="Willis A."/>
            <person name="Wyrwicz L.S."/>
            <person name="Rokhsar D.S."/>
            <person name="Weissenbach J."/>
            <person name="Armbrust E.V."/>
            <person name="Green B.R."/>
            <person name="Van de Peer Y."/>
            <person name="Grigoriev I.V."/>
        </authorList>
    </citation>
    <scope>NUCLEOTIDE SEQUENCE [LARGE SCALE GENOMIC DNA]</scope>
    <source>
        <strain evidence="2 3">CCAP 1055/1</strain>
    </source>
</reference>
<evidence type="ECO:0000313" key="2">
    <source>
        <dbReference type="EMBL" id="EEC47734.1"/>
    </source>
</evidence>
<sequence>MRLRSNTAAALAAFVGTLSVDLSLAVTDPIQRYVLGTCDDSSLLRADHQPALLGSFATPNTNTFRCDALGGVRLVPNTYAVAPFETNTRAGVLQEHFGTAPDVTGLTLGLWFRPDVHSEAPSSRLLQPIVTIGTARKDPPDNSGSNHSDFDWKGCSGYDLQIAQGDDRLFLSFSDGDGGHSCRHLRLPHITLTSVLTHVAISLRDGSTAVYLNGKSLVGDVPNNFDVTLSHWDRDLTVQLFATHQEDPAAVFLGSVHQVSIFDQFIDSEQAAQLFDQGPGPVNVPSNLQVLLAEPVVSLSQDATEMIDIVMSGAPSDWTPSMSMELELVSIPLHGTLSSVNFKEPIMSGTRLPLAPGSTTTNYFNVPRLEQDTPPDSFAVRLVATDKVDQAMRLYSEAVVQTVRILRVNEALPSPTQPGLFTIDGLQLSDDNDHDLDLVRVDLSANSGWLSLEASVRYKAKFTVCQSRTDSSWQCVGNGLRDRRMTFVATPSDAQLLLDTLRRNNSPRVF</sequence>
<dbReference type="Gene3D" id="2.60.120.200">
    <property type="match status" value="1"/>
</dbReference>